<feature type="transmembrane region" description="Helical" evidence="4">
    <location>
        <begin position="115"/>
        <end position="139"/>
    </location>
</feature>
<gene>
    <name evidence="6" type="ORF">D9R14_06710</name>
</gene>
<dbReference type="InterPro" id="IPR011701">
    <property type="entry name" value="MFS"/>
</dbReference>
<feature type="transmembrane region" description="Helical" evidence="4">
    <location>
        <begin position="18"/>
        <end position="40"/>
    </location>
</feature>
<dbReference type="PROSITE" id="PS50850">
    <property type="entry name" value="MFS"/>
    <property type="match status" value="1"/>
</dbReference>
<dbReference type="AlphaFoldDB" id="A0A3L7AJ25"/>
<feature type="transmembrane region" description="Helical" evidence="4">
    <location>
        <begin position="271"/>
        <end position="292"/>
    </location>
</feature>
<evidence type="ECO:0000256" key="3">
    <source>
        <dbReference type="ARBA" id="ARBA00023136"/>
    </source>
</evidence>
<organism evidence="6 7">
    <name type="scientific">Xanthobacter tagetidis</name>
    <dbReference type="NCBI Taxonomy" id="60216"/>
    <lineage>
        <taxon>Bacteria</taxon>
        <taxon>Pseudomonadati</taxon>
        <taxon>Pseudomonadota</taxon>
        <taxon>Alphaproteobacteria</taxon>
        <taxon>Hyphomicrobiales</taxon>
        <taxon>Xanthobacteraceae</taxon>
        <taxon>Xanthobacter</taxon>
    </lineage>
</organism>
<reference evidence="6 7" key="1">
    <citation type="submission" date="2018-10" db="EMBL/GenBank/DDBJ databases">
        <title>Xanthobacter tagetidis genome sequencing and assembly.</title>
        <authorList>
            <person name="Maclea K.S."/>
            <person name="Goen A.E."/>
            <person name="Fatima S.A."/>
        </authorList>
    </citation>
    <scope>NUCLEOTIDE SEQUENCE [LARGE SCALE GENOMIC DNA]</scope>
    <source>
        <strain evidence="6 7">ATCC 700314</strain>
    </source>
</reference>
<feature type="transmembrane region" description="Helical" evidence="4">
    <location>
        <begin position="235"/>
        <end position="259"/>
    </location>
</feature>
<evidence type="ECO:0000256" key="2">
    <source>
        <dbReference type="ARBA" id="ARBA00022989"/>
    </source>
</evidence>
<proteinExistence type="predicted"/>
<feature type="transmembrane region" description="Helical" evidence="4">
    <location>
        <begin position="60"/>
        <end position="79"/>
    </location>
</feature>
<keyword evidence="2 4" id="KW-1133">Transmembrane helix</keyword>
<feature type="domain" description="Major facilitator superfamily (MFS) profile" evidence="5">
    <location>
        <begin position="22"/>
        <end position="414"/>
    </location>
</feature>
<feature type="transmembrane region" description="Helical" evidence="4">
    <location>
        <begin position="358"/>
        <end position="378"/>
    </location>
</feature>
<evidence type="ECO:0000313" key="7">
    <source>
        <dbReference type="Proteomes" id="UP000269692"/>
    </source>
</evidence>
<dbReference type="InterPro" id="IPR020846">
    <property type="entry name" value="MFS_dom"/>
</dbReference>
<feature type="transmembrane region" description="Helical" evidence="4">
    <location>
        <begin position="390"/>
        <end position="409"/>
    </location>
</feature>
<dbReference type="Gene3D" id="1.20.1250.20">
    <property type="entry name" value="MFS general substrate transporter like domains"/>
    <property type="match status" value="1"/>
</dbReference>
<keyword evidence="7" id="KW-1185">Reference proteome</keyword>
<keyword evidence="1 4" id="KW-0812">Transmembrane</keyword>
<dbReference type="OrthoDB" id="146345at2"/>
<comment type="caution">
    <text evidence="6">The sequence shown here is derived from an EMBL/GenBank/DDBJ whole genome shotgun (WGS) entry which is preliminary data.</text>
</comment>
<dbReference type="PANTHER" id="PTHR11360">
    <property type="entry name" value="MONOCARBOXYLATE TRANSPORTER"/>
    <property type="match status" value="1"/>
</dbReference>
<keyword evidence="3 4" id="KW-0472">Membrane</keyword>
<dbReference type="Proteomes" id="UP000269692">
    <property type="component" value="Unassembled WGS sequence"/>
</dbReference>
<dbReference type="Pfam" id="PF07690">
    <property type="entry name" value="MFS_1"/>
    <property type="match status" value="1"/>
</dbReference>
<protein>
    <submittedName>
        <fullName evidence="6">MFS transporter</fullName>
    </submittedName>
</protein>
<feature type="transmembrane region" description="Helical" evidence="4">
    <location>
        <begin position="151"/>
        <end position="170"/>
    </location>
</feature>
<dbReference type="CDD" id="cd17355">
    <property type="entry name" value="MFS_YcxA_like"/>
    <property type="match status" value="1"/>
</dbReference>
<name>A0A3L7AJ25_9HYPH</name>
<dbReference type="SUPFAM" id="SSF103473">
    <property type="entry name" value="MFS general substrate transporter"/>
    <property type="match status" value="1"/>
</dbReference>
<dbReference type="EMBL" id="RCTF01000004">
    <property type="protein sequence ID" value="RLP80044.1"/>
    <property type="molecule type" value="Genomic_DNA"/>
</dbReference>
<evidence type="ECO:0000259" key="5">
    <source>
        <dbReference type="PROSITE" id="PS50850"/>
    </source>
</evidence>
<feature type="transmembrane region" description="Helical" evidence="4">
    <location>
        <begin position="326"/>
        <end position="351"/>
    </location>
</feature>
<sequence length="422" mass="44354">MSSLPASPVSPSPQRRSLVLPAVVIIAAGGLIGMITFGPRSVFGLFLLPMTQEFGWGRDVFAVAVAIQNLLWGVGSPFAGAMADRFGTVRVLWVGALLYGAGLVLMAYAQTPLVLHLSAGVLVGFGLSACSFNLVLAAFGKLLPDHLKSLGFGLATAAGSFGQFLFPPLARGLMDTVGWQETLVMFGFSMLLTLPVAVALATRGNARPAAAAAASAAPAQSISGALAEAFRHPSYVMLVLGFFTCGFQLAFVTVHMPAYLVDKGMTLSVGAYTLALIGLFNIMGSLSAGYLAGRFSRKWILALIYAGRGLAITVFMLVPISPLSCYLFGAVFGLLWLSTVPPTSGLVMLMFGTRYMAMLYGFAFFSHQVGGFLGVILGGELYESSGSYAVVWWLSVALSFASAAINLPIREAPVHRPTPQPA</sequence>
<evidence type="ECO:0000313" key="6">
    <source>
        <dbReference type="EMBL" id="RLP80044.1"/>
    </source>
</evidence>
<feature type="transmembrane region" description="Helical" evidence="4">
    <location>
        <begin position="91"/>
        <end position="109"/>
    </location>
</feature>
<dbReference type="InterPro" id="IPR050327">
    <property type="entry name" value="Proton-linked_MCT"/>
</dbReference>
<dbReference type="PANTHER" id="PTHR11360:SF284">
    <property type="entry name" value="EG:103B4.3 PROTEIN-RELATED"/>
    <property type="match status" value="1"/>
</dbReference>
<dbReference type="RefSeq" id="WP_121622548.1">
    <property type="nucleotide sequence ID" value="NZ_JACIIW010000002.1"/>
</dbReference>
<feature type="transmembrane region" description="Helical" evidence="4">
    <location>
        <begin position="299"/>
        <end position="320"/>
    </location>
</feature>
<evidence type="ECO:0000256" key="1">
    <source>
        <dbReference type="ARBA" id="ARBA00022692"/>
    </source>
</evidence>
<evidence type="ECO:0000256" key="4">
    <source>
        <dbReference type="SAM" id="Phobius"/>
    </source>
</evidence>
<dbReference type="InterPro" id="IPR036259">
    <property type="entry name" value="MFS_trans_sf"/>
</dbReference>
<accession>A0A3L7AJ25</accession>
<feature type="transmembrane region" description="Helical" evidence="4">
    <location>
        <begin position="182"/>
        <end position="201"/>
    </location>
</feature>
<dbReference type="GO" id="GO:0022857">
    <property type="term" value="F:transmembrane transporter activity"/>
    <property type="evidence" value="ECO:0007669"/>
    <property type="project" value="InterPro"/>
</dbReference>